<feature type="region of interest" description="Disordered" evidence="2">
    <location>
        <begin position="1523"/>
        <end position="1544"/>
    </location>
</feature>
<feature type="coiled-coil region" evidence="1">
    <location>
        <begin position="77"/>
        <end position="104"/>
    </location>
</feature>
<dbReference type="GeneID" id="7838927"/>
<dbReference type="KEGG" id="tet:TTHERM_00578650"/>
<proteinExistence type="predicted"/>
<dbReference type="InParanoid" id="I7M377"/>
<feature type="compositionally biased region" description="Polar residues" evidence="2">
    <location>
        <begin position="1523"/>
        <end position="1533"/>
    </location>
</feature>
<dbReference type="Proteomes" id="UP000009168">
    <property type="component" value="Unassembled WGS sequence"/>
</dbReference>
<feature type="compositionally biased region" description="Basic and acidic residues" evidence="2">
    <location>
        <begin position="1008"/>
        <end position="1018"/>
    </location>
</feature>
<gene>
    <name evidence="3" type="ORF">TTHERM_00578650</name>
</gene>
<protein>
    <submittedName>
        <fullName evidence="3">Uncharacterized protein</fullName>
    </submittedName>
</protein>
<dbReference type="EMBL" id="GG662527">
    <property type="protein sequence ID" value="EAS02621.2"/>
    <property type="molecule type" value="Genomic_DNA"/>
</dbReference>
<feature type="compositionally biased region" description="Basic and acidic residues" evidence="2">
    <location>
        <begin position="1628"/>
        <end position="1642"/>
    </location>
</feature>
<organism evidence="3 4">
    <name type="scientific">Tetrahymena thermophila (strain SB210)</name>
    <dbReference type="NCBI Taxonomy" id="312017"/>
    <lineage>
        <taxon>Eukaryota</taxon>
        <taxon>Sar</taxon>
        <taxon>Alveolata</taxon>
        <taxon>Ciliophora</taxon>
        <taxon>Intramacronucleata</taxon>
        <taxon>Oligohymenophorea</taxon>
        <taxon>Hymenostomatida</taxon>
        <taxon>Tetrahymenina</taxon>
        <taxon>Tetrahymenidae</taxon>
        <taxon>Tetrahymena</taxon>
    </lineage>
</organism>
<evidence type="ECO:0000313" key="4">
    <source>
        <dbReference type="Proteomes" id="UP000009168"/>
    </source>
</evidence>
<sequence length="1642" mass="193832">MRQQFQRLTYFKSDQSKREEYKKMLNQKITIIDQEFTNYSSEINHIQINQQQDIEKNFKKELDILVESNAQKEQHLNNMIKNQALSLMNQYQNTEKKKKEVKNKLPKRQLSIEIKQTERLLPIQNQSPVDDFKKNSFFIYPAFTEEMIQSKKQLTMDSIFDSLLQNKNNPEIIKQVSEQQIDNQSIQKEQSQLDYLKQRYTDIQNQIESAEKEAIFENSTNDQYKFQVKKYETVCQVSQNNLNYKNNQLKILQETEQETLEAKKQIYDEEKQELLQQKKKVCEILIKIDFLSEQKKSQLSTIENLEDQKIFLYEQKQLSCYVEQNIDALAKLSEIFLDRKINLNEEEIQQRYLSSPQTPMRTSRSRMTKFTFALNKSIQKNDITSIDDLDSLTNRSSQNSPKPQRFIQNQIIKIKQESKIHRQNSLQIERNRKVDKINRFCENNPSKLIDDLIQIYQQLVLQNQSLQSQFEFLQKQKIQQNVEIRNLDSQIQEIYKSISEAEIGSLDLKKKIIQNQQKDEQQCLMLELDKATELKNELETILVNALYFLLLTLGRHKRLIDDVNEKGDIRVESDTSFDKFEKIDLILDKYQKGFMKKKIFEQFNNKKKFKNHSSSITLQKNLINFLQNQNNYDEDTKNGLSSKEKFFFFMEQHNYFPLTTVELKQTLSFVFPKSFNLSVIEQIIDLTSNDILIRFFLSKDDIIEVIEKCFNTYEYFKQFNMILSNYEQLFAYSKKQKLQPQGKTPHGSRRLSQYSPFKNPHYILQKEESSSKTPKKDKKFSLKLEIQGLHATNSLVMTNQDSESKIQDKNSQNIIENECKETPLMKVNKSISFQSQRNSIEIAQNSQNTEEEDSQLSKKSLSSKSSSDLSDCDSNSKNSKYLSKINESPLNSIIYDETDEIDQDEREEQALLFKYEEQSILGQFIILQLQKRSIKNFKITIKEVIDSEKYIFAYIKRYFQKNHLEENRKGLIKAHYLDFNKQQLQSFISQAEKTLQFKKQREQLLNDKIKESSDKVQQDDGEDEDDDNFNEDQEEEEKVFEKLNTWKQCFSPITPSDHSSKFRQAYMDQMSISSSLQKQFIQKETQKLMNDSFIMEESQVFGTNQSLKGENQEKNQQTISKFQQKKEEEVLKEELDQAKNFIILLSDQNKQRMQPTNNFNLSQSSFKFKKIDTNEQNKKNSTNLIDQTQKNELNKTIKSKKSVQNQIQVFQENKRNKDKKEADFIDSQRMNVKNEIQSVQNKVENNQSLNSLNLDFQKKQQQKLFDFENLSPIEQQFQKYVEAEENYYKDLKNQDYFVENLKTFHNDAFFLQKIFILGKNSSSVNLIKKNSKLELPKGLQTAKYFQKLQDFERKKYKPTSQTTQCTQPQEQTKNIQEIEKKQTNEIKQSMSLSLKSQQINAIYSKFTRNSSISEQVQEIKSVLDSVKQKQILNIGKQNGEETNKQPSNLENNSAYKVQIDTLKQQDIKNNNKDYIVADKIQNSINQKLESIKVKNMKSLEQLKKIFNVYDSDFSINKNQLKHQSSNSTVNSRINSKKNSSSFQSQMTSPFISNCQSYNTSDFDYTKSSQVYKNISHNKSKSYSNSNFVFQQPDKIISQTEAMKKITEKPSPYVSNPFNFSKIKPRQNKISEKNITEHNENAK</sequence>
<evidence type="ECO:0000256" key="2">
    <source>
        <dbReference type="SAM" id="MobiDB-lite"/>
    </source>
</evidence>
<feature type="coiled-coil region" evidence="1">
    <location>
        <begin position="449"/>
        <end position="476"/>
    </location>
</feature>
<feature type="coiled-coil region" evidence="1">
    <location>
        <begin position="1171"/>
        <end position="1249"/>
    </location>
</feature>
<feature type="region of interest" description="Disordered" evidence="2">
    <location>
        <begin position="844"/>
        <end position="880"/>
    </location>
</feature>
<feature type="coiled-coil region" evidence="1">
    <location>
        <begin position="252"/>
        <end position="308"/>
    </location>
</feature>
<dbReference type="PANTHER" id="PTHR45615">
    <property type="entry name" value="MYOSIN HEAVY CHAIN, NON-MUSCLE"/>
    <property type="match status" value="1"/>
</dbReference>
<keyword evidence="4" id="KW-1185">Reference proteome</keyword>
<dbReference type="RefSeq" id="XP_001022866.2">
    <property type="nucleotide sequence ID" value="XM_001022866.2"/>
</dbReference>
<reference evidence="4" key="1">
    <citation type="journal article" date="2006" name="PLoS Biol.">
        <title>Macronuclear genome sequence of the ciliate Tetrahymena thermophila, a model eukaryote.</title>
        <authorList>
            <person name="Eisen J.A."/>
            <person name="Coyne R.S."/>
            <person name="Wu M."/>
            <person name="Wu D."/>
            <person name="Thiagarajan M."/>
            <person name="Wortman J.R."/>
            <person name="Badger J.H."/>
            <person name="Ren Q."/>
            <person name="Amedeo P."/>
            <person name="Jones K.M."/>
            <person name="Tallon L.J."/>
            <person name="Delcher A.L."/>
            <person name="Salzberg S.L."/>
            <person name="Silva J.C."/>
            <person name="Haas B.J."/>
            <person name="Majoros W.H."/>
            <person name="Farzad M."/>
            <person name="Carlton J.M."/>
            <person name="Smith R.K. Jr."/>
            <person name="Garg J."/>
            <person name="Pearlman R.E."/>
            <person name="Karrer K.M."/>
            <person name="Sun L."/>
            <person name="Manning G."/>
            <person name="Elde N.C."/>
            <person name="Turkewitz A.P."/>
            <person name="Asai D.J."/>
            <person name="Wilkes D.E."/>
            <person name="Wang Y."/>
            <person name="Cai H."/>
            <person name="Collins K."/>
            <person name="Stewart B.A."/>
            <person name="Lee S.R."/>
            <person name="Wilamowska K."/>
            <person name="Weinberg Z."/>
            <person name="Ruzzo W.L."/>
            <person name="Wloga D."/>
            <person name="Gaertig J."/>
            <person name="Frankel J."/>
            <person name="Tsao C.-C."/>
            <person name="Gorovsky M.A."/>
            <person name="Keeling P.J."/>
            <person name="Waller R.F."/>
            <person name="Patron N.J."/>
            <person name="Cherry J.M."/>
            <person name="Stover N.A."/>
            <person name="Krieger C.J."/>
            <person name="del Toro C."/>
            <person name="Ryder H.F."/>
            <person name="Williamson S.C."/>
            <person name="Barbeau R.A."/>
            <person name="Hamilton E.P."/>
            <person name="Orias E."/>
        </authorList>
    </citation>
    <scope>NUCLEOTIDE SEQUENCE [LARGE SCALE GENOMIC DNA]</scope>
    <source>
        <strain evidence="4">SB210</strain>
    </source>
</reference>
<feature type="compositionally biased region" description="Low complexity" evidence="2">
    <location>
        <begin position="857"/>
        <end position="880"/>
    </location>
</feature>
<accession>I7M377</accession>
<keyword evidence="1" id="KW-0175">Coiled coil</keyword>
<feature type="coiled-coil region" evidence="1">
    <location>
        <begin position="186"/>
        <end position="213"/>
    </location>
</feature>
<feature type="compositionally biased region" description="Acidic residues" evidence="2">
    <location>
        <begin position="1019"/>
        <end position="1035"/>
    </location>
</feature>
<feature type="region of interest" description="Disordered" evidence="2">
    <location>
        <begin position="1616"/>
        <end position="1642"/>
    </location>
</feature>
<feature type="region of interest" description="Disordered" evidence="2">
    <location>
        <begin position="1008"/>
        <end position="1035"/>
    </location>
</feature>
<evidence type="ECO:0000256" key="1">
    <source>
        <dbReference type="SAM" id="Coils"/>
    </source>
</evidence>
<evidence type="ECO:0000313" key="3">
    <source>
        <dbReference type="EMBL" id="EAS02621.2"/>
    </source>
</evidence>
<dbReference type="PANTHER" id="PTHR45615:SF63">
    <property type="entry name" value="CHROMOSOME UNDETERMINED SCAFFOLD_10, WHOLE GENOME SHOTGUN SEQUENCE"/>
    <property type="match status" value="1"/>
</dbReference>
<name>I7M377_TETTS</name>